<gene>
    <name evidence="2" type="ORF">PSHT_02782</name>
</gene>
<name>A0A2S4WH42_9BASI</name>
<protein>
    <submittedName>
        <fullName evidence="2">Uncharacterized protein</fullName>
    </submittedName>
</protein>
<feature type="compositionally biased region" description="Polar residues" evidence="1">
    <location>
        <begin position="1"/>
        <end position="19"/>
    </location>
</feature>
<sequence length="150" mass="16561">MTQLEKNNSAVEKQPTTPENEMDIVDVQTPGPRRRSQTFARLTTDSQGRPIILSDLVNLADVFEEVKDPAGAQGQQGRVTEATESLDSRVIASSRVNVIHEPAPRHAHADTNGFQRRHTRKQSVSVVDFPFDATTTRSSETTPANQQSQP</sequence>
<feature type="compositionally biased region" description="Polar residues" evidence="1">
    <location>
        <begin position="73"/>
        <end position="85"/>
    </location>
</feature>
<reference evidence="3" key="2">
    <citation type="journal article" date="2018" name="BMC Genomics">
        <title>Genomic insights into host adaptation between the wheat stripe rust pathogen (Puccinia striiformis f. sp. tritici) and the barley stripe rust pathogen (Puccinia striiformis f. sp. hordei).</title>
        <authorList>
            <person name="Xia C."/>
            <person name="Wang M."/>
            <person name="Yin C."/>
            <person name="Cornejo O.E."/>
            <person name="Hulbert S.H."/>
            <person name="Chen X."/>
        </authorList>
    </citation>
    <scope>NUCLEOTIDE SEQUENCE [LARGE SCALE GENOMIC DNA]</scope>
    <source>
        <strain evidence="3">93TX-2</strain>
    </source>
</reference>
<organism evidence="2 3">
    <name type="scientific">Puccinia striiformis</name>
    <dbReference type="NCBI Taxonomy" id="27350"/>
    <lineage>
        <taxon>Eukaryota</taxon>
        <taxon>Fungi</taxon>
        <taxon>Dikarya</taxon>
        <taxon>Basidiomycota</taxon>
        <taxon>Pucciniomycotina</taxon>
        <taxon>Pucciniomycetes</taxon>
        <taxon>Pucciniales</taxon>
        <taxon>Pucciniaceae</taxon>
        <taxon>Puccinia</taxon>
    </lineage>
</organism>
<dbReference type="VEuPathDB" id="FungiDB:PSHT_02782"/>
<dbReference type="Proteomes" id="UP000238274">
    <property type="component" value="Unassembled WGS sequence"/>
</dbReference>
<proteinExistence type="predicted"/>
<dbReference type="VEuPathDB" id="FungiDB:PSTT_06771"/>
<feature type="region of interest" description="Disordered" evidence="1">
    <location>
        <begin position="68"/>
        <end position="87"/>
    </location>
</feature>
<reference evidence="2 3" key="1">
    <citation type="submission" date="2017-12" db="EMBL/GenBank/DDBJ databases">
        <title>Gene loss provides genomic basis for host adaptation in cereal stripe rust fungi.</title>
        <authorList>
            <person name="Xia C."/>
        </authorList>
    </citation>
    <scope>NUCLEOTIDE SEQUENCE [LARGE SCALE GENOMIC DNA]</scope>
    <source>
        <strain evidence="2 3">93TX-2</strain>
    </source>
</reference>
<dbReference type="EMBL" id="PKSM01000025">
    <property type="protein sequence ID" value="POW21072.1"/>
    <property type="molecule type" value="Genomic_DNA"/>
</dbReference>
<reference evidence="3" key="3">
    <citation type="journal article" date="2018" name="Mol. Plant Microbe Interact.">
        <title>Genome sequence resources for the wheat stripe rust pathogen (Puccinia striiformis f. sp. tritici) and the barley stripe rust pathogen (Puccinia striiformis f. sp. hordei).</title>
        <authorList>
            <person name="Xia C."/>
            <person name="Wang M."/>
            <person name="Yin C."/>
            <person name="Cornejo O.E."/>
            <person name="Hulbert S.H."/>
            <person name="Chen X."/>
        </authorList>
    </citation>
    <scope>NUCLEOTIDE SEQUENCE [LARGE SCALE GENOMIC DNA]</scope>
    <source>
        <strain evidence="3">93TX-2</strain>
    </source>
</reference>
<feature type="region of interest" description="Disordered" evidence="1">
    <location>
        <begin position="103"/>
        <end position="150"/>
    </location>
</feature>
<accession>A0A2S4WH42</accession>
<feature type="region of interest" description="Disordered" evidence="1">
    <location>
        <begin position="1"/>
        <end position="37"/>
    </location>
</feature>
<feature type="compositionally biased region" description="Polar residues" evidence="1">
    <location>
        <begin position="133"/>
        <end position="150"/>
    </location>
</feature>
<dbReference type="AlphaFoldDB" id="A0A2S4WH42"/>
<keyword evidence="3" id="KW-1185">Reference proteome</keyword>
<evidence type="ECO:0000256" key="1">
    <source>
        <dbReference type="SAM" id="MobiDB-lite"/>
    </source>
</evidence>
<evidence type="ECO:0000313" key="3">
    <source>
        <dbReference type="Proteomes" id="UP000238274"/>
    </source>
</evidence>
<evidence type="ECO:0000313" key="2">
    <source>
        <dbReference type="EMBL" id="POW21072.1"/>
    </source>
</evidence>
<comment type="caution">
    <text evidence="2">The sequence shown here is derived from an EMBL/GenBank/DDBJ whole genome shotgun (WGS) entry which is preliminary data.</text>
</comment>